<feature type="region of interest" description="Disordered" evidence="1">
    <location>
        <begin position="102"/>
        <end position="126"/>
    </location>
</feature>
<evidence type="ECO:0000256" key="1">
    <source>
        <dbReference type="SAM" id="MobiDB-lite"/>
    </source>
</evidence>
<sequence>NITTSSVATAKTISNLDITSTTTQPVSNINMASATAKSVADINISPKTISNLNSAFTTANINGALFILKTNSNATLSNIAKTVSSTSTACNTAKTSLRIKKDTATKSKEDTEKMHAVSTDQRQEHHPNLRNALTSNKPIANASHIVRSLAVKRSLSAHPTAISPLQPVVSSQHQPSYSLITRADRIRKISNTTTQHNVSGNTL</sequence>
<gene>
    <name evidence="2" type="primary">ORF13847</name>
</gene>
<organism evidence="2">
    <name type="scientific">Arion vulgaris</name>
    <dbReference type="NCBI Taxonomy" id="1028688"/>
    <lineage>
        <taxon>Eukaryota</taxon>
        <taxon>Metazoa</taxon>
        <taxon>Spiralia</taxon>
        <taxon>Lophotrochozoa</taxon>
        <taxon>Mollusca</taxon>
        <taxon>Gastropoda</taxon>
        <taxon>Heterobranchia</taxon>
        <taxon>Euthyneura</taxon>
        <taxon>Panpulmonata</taxon>
        <taxon>Eupulmonata</taxon>
        <taxon>Stylommatophora</taxon>
        <taxon>Helicina</taxon>
        <taxon>Arionoidea</taxon>
        <taxon>Arionidae</taxon>
        <taxon>Arion</taxon>
    </lineage>
</organism>
<feature type="non-terminal residue" evidence="2">
    <location>
        <position position="203"/>
    </location>
</feature>
<proteinExistence type="predicted"/>
<protein>
    <submittedName>
        <fullName evidence="2">Uncharacterized protein</fullName>
    </submittedName>
</protein>
<accession>A0A0B6Y807</accession>
<reference evidence="2" key="1">
    <citation type="submission" date="2014-12" db="EMBL/GenBank/DDBJ databases">
        <title>Insight into the proteome of Arion vulgaris.</title>
        <authorList>
            <person name="Aradska J."/>
            <person name="Bulat T."/>
            <person name="Smidak R."/>
            <person name="Sarate P."/>
            <person name="Gangsoo J."/>
            <person name="Sialana F."/>
            <person name="Bilban M."/>
            <person name="Lubec G."/>
        </authorList>
    </citation>
    <scope>NUCLEOTIDE SEQUENCE</scope>
    <source>
        <tissue evidence="2">Skin</tissue>
    </source>
</reference>
<evidence type="ECO:0000313" key="2">
    <source>
        <dbReference type="EMBL" id="CEK51600.1"/>
    </source>
</evidence>
<dbReference type="EMBL" id="HACG01004735">
    <property type="protein sequence ID" value="CEK51600.1"/>
    <property type="molecule type" value="Transcribed_RNA"/>
</dbReference>
<name>A0A0B6Y807_9EUPU</name>
<dbReference type="AlphaFoldDB" id="A0A0B6Y807"/>
<feature type="non-terminal residue" evidence="2">
    <location>
        <position position="1"/>
    </location>
</feature>